<dbReference type="EMBL" id="JAKOGI010001089">
    <property type="protein sequence ID" value="KAJ8427828.1"/>
    <property type="molecule type" value="Genomic_DNA"/>
</dbReference>
<dbReference type="AlphaFoldDB" id="A0A9Q1GXD8"/>
<comment type="caution">
    <text evidence="2">The sequence shown here is derived from an EMBL/GenBank/DDBJ whole genome shotgun (WGS) entry which is preliminary data.</text>
</comment>
<feature type="region of interest" description="Disordered" evidence="1">
    <location>
        <begin position="49"/>
        <end position="111"/>
    </location>
</feature>
<sequence>MSTMTGTIMQQISKQVKKAVEAVSSAWPLPCFKYVPAAGCEPFYRHAPVASHHHSGGRREAPCADRNDRSRAKNCDSSVGAKALHSHRPSHGRPVRSTTASTPYATHSRRSSWFEDARAPYADKATPDDLSTKALKRKGHTTAKCRELRKALHELADKGQIGRFLKKGPHFLLEEHEPVQPEPWDEECSMEIVATIARGYVEDITRFSWKAQLQGAQQVITAEQSSQITVPTMVFDGEKGPCFTSLHNDPLVVEMKVAIITWDCLRKLKYSEREIVPLVHPILGFGGQEKREYKHQ</sequence>
<feature type="compositionally biased region" description="Basic and acidic residues" evidence="1">
    <location>
        <begin position="57"/>
        <end position="74"/>
    </location>
</feature>
<feature type="compositionally biased region" description="Polar residues" evidence="1">
    <location>
        <begin position="96"/>
        <end position="105"/>
    </location>
</feature>
<evidence type="ECO:0000256" key="1">
    <source>
        <dbReference type="SAM" id="MobiDB-lite"/>
    </source>
</evidence>
<organism evidence="2 3">
    <name type="scientific">Carnegiea gigantea</name>
    <dbReference type="NCBI Taxonomy" id="171969"/>
    <lineage>
        <taxon>Eukaryota</taxon>
        <taxon>Viridiplantae</taxon>
        <taxon>Streptophyta</taxon>
        <taxon>Embryophyta</taxon>
        <taxon>Tracheophyta</taxon>
        <taxon>Spermatophyta</taxon>
        <taxon>Magnoliopsida</taxon>
        <taxon>eudicotyledons</taxon>
        <taxon>Gunneridae</taxon>
        <taxon>Pentapetalae</taxon>
        <taxon>Caryophyllales</taxon>
        <taxon>Cactineae</taxon>
        <taxon>Cactaceae</taxon>
        <taxon>Cactoideae</taxon>
        <taxon>Echinocereeae</taxon>
        <taxon>Carnegiea</taxon>
    </lineage>
</organism>
<evidence type="ECO:0000313" key="3">
    <source>
        <dbReference type="Proteomes" id="UP001153076"/>
    </source>
</evidence>
<evidence type="ECO:0000313" key="2">
    <source>
        <dbReference type="EMBL" id="KAJ8427828.1"/>
    </source>
</evidence>
<proteinExistence type="predicted"/>
<dbReference type="Proteomes" id="UP001153076">
    <property type="component" value="Unassembled WGS sequence"/>
</dbReference>
<name>A0A9Q1GXD8_9CARY</name>
<feature type="compositionally biased region" description="Basic residues" evidence="1">
    <location>
        <begin position="84"/>
        <end position="94"/>
    </location>
</feature>
<gene>
    <name evidence="2" type="ORF">Cgig2_001639</name>
</gene>
<protein>
    <submittedName>
        <fullName evidence="2">Uncharacterized protein</fullName>
    </submittedName>
</protein>
<accession>A0A9Q1GXD8</accession>
<reference evidence="2" key="1">
    <citation type="submission" date="2022-04" db="EMBL/GenBank/DDBJ databases">
        <title>Carnegiea gigantea Genome sequencing and assembly v2.</title>
        <authorList>
            <person name="Copetti D."/>
            <person name="Sanderson M.J."/>
            <person name="Burquez A."/>
            <person name="Wojciechowski M.F."/>
        </authorList>
    </citation>
    <scope>NUCLEOTIDE SEQUENCE</scope>
    <source>
        <strain evidence="2">SGP5-SGP5p</strain>
        <tissue evidence="2">Aerial part</tissue>
    </source>
</reference>
<keyword evidence="3" id="KW-1185">Reference proteome</keyword>